<dbReference type="EMBL" id="BOQE01000001">
    <property type="protein sequence ID" value="GIM45196.1"/>
    <property type="molecule type" value="Genomic_DNA"/>
</dbReference>
<organism evidence="1 2">
    <name type="scientific">Collibacillus ludicampi</name>
    <dbReference type="NCBI Taxonomy" id="2771369"/>
    <lineage>
        <taxon>Bacteria</taxon>
        <taxon>Bacillati</taxon>
        <taxon>Bacillota</taxon>
        <taxon>Bacilli</taxon>
        <taxon>Bacillales</taxon>
        <taxon>Alicyclobacillaceae</taxon>
        <taxon>Collibacillus</taxon>
    </lineage>
</organism>
<accession>A0AAV4LBT1</accession>
<dbReference type="Proteomes" id="UP001057291">
    <property type="component" value="Unassembled WGS sequence"/>
</dbReference>
<name>A0AAV4LBT1_9BACL</name>
<dbReference type="InterPro" id="IPR014867">
    <property type="entry name" value="Spore_coat_CotH_CotH2/3/7"/>
</dbReference>
<sequence>MNTSQHVAIPSYFLYIHPYDLQELRRDIWCDDPLPARLKVGKNQYIIDIAYRGSHIREFRKKSYNLKFVKPETFQGNREIHLNAEYIDPSMIRNKLSLDFFRDIGTLSPETQHIFLKLNGTPAGIYLQLESVDDLFLKRRGLPQGAIYYAINDNANFSLISPIDDDVKKSLESGYERKCGTEEDDGYLRELIYKINTIPRADFGKEITKYVAVDKYLRWLIGVICTQNFDGFIHNYALYRNNETGLFEMIPWDYDATWGRDCNGKIMEYDYVPIEGYNTLTARILDVSSFRMRYKQLLEEILETQFTVAALEPKVISMYTALRPFVLLDPYKQKDIRKFDTEPEFILKFVADRNRYLRECLANLKA</sequence>
<comment type="caution">
    <text evidence="1">The sequence shown here is derived from an EMBL/GenBank/DDBJ whole genome shotgun (WGS) entry which is preliminary data.</text>
</comment>
<keyword evidence="1" id="KW-0946">Virion</keyword>
<gene>
    <name evidence="1" type="primary">cotH</name>
    <name evidence="1" type="ORF">DNHGIG_07450</name>
</gene>
<reference evidence="1" key="1">
    <citation type="journal article" date="2023" name="Int. J. Syst. Evol. Microbiol.">
        <title>Collibacillus ludicampi gen. nov., sp. nov., a new soil bacterium of the family Alicyclobacillaceae.</title>
        <authorList>
            <person name="Jojima T."/>
            <person name="Ioku Y."/>
            <person name="Fukuta Y."/>
            <person name="Shirasaka N."/>
            <person name="Matsumura Y."/>
            <person name="Mori M."/>
        </authorList>
    </citation>
    <scope>NUCLEOTIDE SEQUENCE</scope>
    <source>
        <strain evidence="1">TP075</strain>
    </source>
</reference>
<evidence type="ECO:0000313" key="2">
    <source>
        <dbReference type="Proteomes" id="UP001057291"/>
    </source>
</evidence>
<evidence type="ECO:0000313" key="1">
    <source>
        <dbReference type="EMBL" id="GIM45196.1"/>
    </source>
</evidence>
<dbReference type="AlphaFoldDB" id="A0AAV4LBT1"/>
<keyword evidence="2" id="KW-1185">Reference proteome</keyword>
<dbReference type="PANTHER" id="PTHR40050:SF1">
    <property type="entry name" value="INNER SPORE COAT PROTEIN H"/>
    <property type="match status" value="1"/>
</dbReference>
<dbReference type="PANTHER" id="PTHR40050">
    <property type="entry name" value="INNER SPORE COAT PROTEIN H"/>
    <property type="match status" value="1"/>
</dbReference>
<protein>
    <submittedName>
        <fullName evidence="1">Inner spore coat protein H</fullName>
    </submittedName>
</protein>
<dbReference type="RefSeq" id="WP_282198420.1">
    <property type="nucleotide sequence ID" value="NZ_BOQE01000001.1"/>
</dbReference>
<dbReference type="Pfam" id="PF08757">
    <property type="entry name" value="CotH"/>
    <property type="match status" value="1"/>
</dbReference>
<keyword evidence="1" id="KW-0167">Capsid protein</keyword>
<proteinExistence type="predicted"/>